<reference evidence="1" key="1">
    <citation type="journal article" date="2021" name="Proc. Natl. Acad. Sci. U.S.A.">
        <title>A Catalog of Tens of Thousands of Viruses from Human Metagenomes Reveals Hidden Associations with Chronic Diseases.</title>
        <authorList>
            <person name="Tisza M.J."/>
            <person name="Buck C.B."/>
        </authorList>
    </citation>
    <scope>NUCLEOTIDE SEQUENCE</scope>
    <source>
        <strain evidence="1">CtL0q1</strain>
    </source>
</reference>
<protein>
    <submittedName>
        <fullName evidence="1">Uncharacterized protein</fullName>
    </submittedName>
</protein>
<proteinExistence type="predicted"/>
<sequence length="30" mass="3455">MIRESVNQFMVLSSPYTTGRQTKKEGIPQK</sequence>
<organism evidence="1">
    <name type="scientific">Siphoviridae sp. ctL0q1</name>
    <dbReference type="NCBI Taxonomy" id="2825449"/>
    <lineage>
        <taxon>Viruses</taxon>
        <taxon>Duplodnaviria</taxon>
        <taxon>Heunggongvirae</taxon>
        <taxon>Uroviricota</taxon>
        <taxon>Caudoviricetes</taxon>
    </lineage>
</organism>
<name>A0A8S5PJA6_9CAUD</name>
<evidence type="ECO:0000313" key="1">
    <source>
        <dbReference type="EMBL" id="DAE06994.1"/>
    </source>
</evidence>
<dbReference type="EMBL" id="BK015443">
    <property type="protein sequence ID" value="DAE06994.1"/>
    <property type="molecule type" value="Genomic_DNA"/>
</dbReference>
<accession>A0A8S5PJA6</accession>